<dbReference type="GO" id="GO:0016491">
    <property type="term" value="F:oxidoreductase activity"/>
    <property type="evidence" value="ECO:0007669"/>
    <property type="project" value="TreeGrafter"/>
</dbReference>
<dbReference type="EMBL" id="CP027843">
    <property type="protein sequence ID" value="AVQ13738.1"/>
    <property type="molecule type" value="Genomic_DNA"/>
</dbReference>
<reference evidence="2 3" key="1">
    <citation type="journal article" date="2015" name="Genome Announc.">
        <title>Draft Genome Sequences of Leptospira santarosai Strains U160, U164, and U233, Isolated from Asymptomatic Cattle.</title>
        <authorList>
            <person name="Kremer F.S."/>
            <person name="Eslabao M.R."/>
            <person name="Provisor M."/>
            <person name="Woloski R.D."/>
            <person name="Ramires O.V."/>
            <person name="Moreno L.Z."/>
            <person name="Moreno A.M."/>
            <person name="Hamond C."/>
            <person name="Lilenbaum W."/>
            <person name="Dellagostin O.A."/>
        </authorList>
    </citation>
    <scope>NUCLEOTIDE SEQUENCE [LARGE SCALE GENOMIC DNA]</scope>
    <source>
        <strain evidence="2 3">U160</strain>
    </source>
</reference>
<dbReference type="PANTHER" id="PTHR42923:SF39">
    <property type="entry name" value="AMINO OXIDASE"/>
    <property type="match status" value="1"/>
</dbReference>
<dbReference type="Gene3D" id="3.50.50.60">
    <property type="entry name" value="FAD/NAD(P)-binding domain"/>
    <property type="match status" value="1"/>
</dbReference>
<dbReference type="Proteomes" id="UP000033961">
    <property type="component" value="Chromosome I"/>
</dbReference>
<accession>A0A2P1QXU0</accession>
<evidence type="ECO:0000313" key="2">
    <source>
        <dbReference type="EMBL" id="AVQ13738.1"/>
    </source>
</evidence>
<dbReference type="Pfam" id="PF13450">
    <property type="entry name" value="NAD_binding_8"/>
    <property type="match status" value="1"/>
</dbReference>
<keyword evidence="1" id="KW-0812">Transmembrane</keyword>
<proteinExistence type="predicted"/>
<feature type="transmembrane region" description="Helical" evidence="1">
    <location>
        <begin position="22"/>
        <end position="41"/>
    </location>
</feature>
<name>A0A2P1QXU0_9LEPT</name>
<keyword evidence="1" id="KW-0472">Membrane</keyword>
<organism evidence="2 3">
    <name type="scientific">Leptospira santarosai</name>
    <dbReference type="NCBI Taxonomy" id="28183"/>
    <lineage>
        <taxon>Bacteria</taxon>
        <taxon>Pseudomonadati</taxon>
        <taxon>Spirochaetota</taxon>
        <taxon>Spirochaetia</taxon>
        <taxon>Leptospirales</taxon>
        <taxon>Leptospiraceae</taxon>
        <taxon>Leptospira</taxon>
    </lineage>
</organism>
<protein>
    <submittedName>
        <fullName evidence="2">NAD(P)-binding Rossmann-like domain protein</fullName>
    </submittedName>
</protein>
<dbReference type="AlphaFoldDB" id="A0A2P1QXU0"/>
<dbReference type="InterPro" id="IPR036188">
    <property type="entry name" value="FAD/NAD-bd_sf"/>
</dbReference>
<evidence type="ECO:0000313" key="3">
    <source>
        <dbReference type="Proteomes" id="UP000033961"/>
    </source>
</evidence>
<dbReference type="PANTHER" id="PTHR42923">
    <property type="entry name" value="PROTOPORPHYRINOGEN OXIDASE"/>
    <property type="match status" value="1"/>
</dbReference>
<sequence>MEIPPNLPTSMDNSQKTVSRKSFLAILVFCFSALVSGIWFLKFRQKISGKILGPNREVGHRIRNNIESNVTSNINLPISEKINTLVLGGGISGLSAGYYLHKFGFDEFKILELENDSGGNSRSGRNSIGAYPWGAHYLPQPGEEAILVRKFLEENEIIVGRDKNGKPIYNEKYLCFDPEERIFHQGRWNEGLYPTGSPGSRAADEEQKFKKFVQNWRSKIGRDGKKAFSIPIDLSSRDPEFLKLDKINFFEYIKEQGFQTKELLWFLDYSVRDDFGGAIDTVSAWVGLHYFCSRPVDKNEEDLSLLTWPEGNGFLVEKLRSPIRSKIQTGTLVENVKPSDSKKGRFSVRIYTPSTGVQRDILCDSIVYSLPSFTRKYILKEKSGIADGLIYSPWLVANLSVDKVPTGKGIPPCWDNVIYQSPSLGYIVSTHQDLHSSSKQESVLTYYQAFGEQDTISTRKKMMRTPWSAWKEAILFDLKKAHSDIEKRVYNIDVMTYAHAMIRPVPGFIWGGQREKLSVSYPNLHFAHSDLSGISIFEEALVRGYNAAHKILGDQKT</sequence>
<gene>
    <name evidence="2" type="ORF">XB16_3453</name>
</gene>
<evidence type="ECO:0000256" key="1">
    <source>
        <dbReference type="SAM" id="Phobius"/>
    </source>
</evidence>
<dbReference type="SUPFAM" id="SSF51905">
    <property type="entry name" value="FAD/NAD(P)-binding domain"/>
    <property type="match status" value="1"/>
</dbReference>
<keyword evidence="1" id="KW-1133">Transmembrane helix</keyword>
<dbReference type="InterPro" id="IPR050464">
    <property type="entry name" value="Zeta_carotene_desat/Oxidored"/>
</dbReference>